<sequence length="66" mass="7346">MAVQISKQGRNKYLKSKPIGGGINRPGVSHFWAGLMEVKQEFLSLGSFSIGDGTQVRFWEDTWCGN</sequence>
<reference evidence="1 2" key="1">
    <citation type="submission" date="2024-02" db="EMBL/GenBank/DDBJ databases">
        <title>High-quality chromosome-scale genome assembly of Pensacola bahiagrass (Paspalum notatum Flugge var. saurae).</title>
        <authorList>
            <person name="Vega J.M."/>
            <person name="Podio M."/>
            <person name="Orjuela J."/>
            <person name="Siena L.A."/>
            <person name="Pessino S.C."/>
            <person name="Combes M.C."/>
            <person name="Mariac C."/>
            <person name="Albertini E."/>
            <person name="Pupilli F."/>
            <person name="Ortiz J.P.A."/>
            <person name="Leblanc O."/>
        </authorList>
    </citation>
    <scope>NUCLEOTIDE SEQUENCE [LARGE SCALE GENOMIC DNA]</scope>
    <source>
        <strain evidence="1">R1</strain>
        <tissue evidence="1">Leaf</tissue>
    </source>
</reference>
<protein>
    <submittedName>
        <fullName evidence="1">Uncharacterized protein</fullName>
    </submittedName>
</protein>
<organism evidence="1 2">
    <name type="scientific">Paspalum notatum var. saurae</name>
    <dbReference type="NCBI Taxonomy" id="547442"/>
    <lineage>
        <taxon>Eukaryota</taxon>
        <taxon>Viridiplantae</taxon>
        <taxon>Streptophyta</taxon>
        <taxon>Embryophyta</taxon>
        <taxon>Tracheophyta</taxon>
        <taxon>Spermatophyta</taxon>
        <taxon>Magnoliopsida</taxon>
        <taxon>Liliopsida</taxon>
        <taxon>Poales</taxon>
        <taxon>Poaceae</taxon>
        <taxon>PACMAD clade</taxon>
        <taxon>Panicoideae</taxon>
        <taxon>Andropogonodae</taxon>
        <taxon>Paspaleae</taxon>
        <taxon>Paspalinae</taxon>
        <taxon>Paspalum</taxon>
    </lineage>
</organism>
<dbReference type="EMBL" id="CP144751">
    <property type="protein sequence ID" value="WVZ84218.1"/>
    <property type="molecule type" value="Genomic_DNA"/>
</dbReference>
<proteinExistence type="predicted"/>
<accession>A0AAQ3U2X1</accession>
<evidence type="ECO:0000313" key="2">
    <source>
        <dbReference type="Proteomes" id="UP001341281"/>
    </source>
</evidence>
<dbReference type="AlphaFoldDB" id="A0AAQ3U2X1"/>
<gene>
    <name evidence="1" type="ORF">U9M48_031272</name>
</gene>
<evidence type="ECO:0000313" key="1">
    <source>
        <dbReference type="EMBL" id="WVZ84218.1"/>
    </source>
</evidence>
<dbReference type="Proteomes" id="UP001341281">
    <property type="component" value="Chromosome 07"/>
</dbReference>
<keyword evidence="2" id="KW-1185">Reference proteome</keyword>
<name>A0AAQ3U2X1_PASNO</name>